<comment type="cofactor">
    <cofactor evidence="1">
        <name>Mn(2+)</name>
        <dbReference type="ChEBI" id="CHEBI:29035"/>
    </cofactor>
</comment>
<comment type="similarity">
    <text evidence="3">Belongs to the glycosyltransferase 2 family.</text>
</comment>
<dbReference type="InterPro" id="IPR050256">
    <property type="entry name" value="Glycosyltransferase_2"/>
</dbReference>
<dbReference type="eggNOG" id="COG1215">
    <property type="taxonomic scope" value="Bacteria"/>
</dbReference>
<dbReference type="SUPFAM" id="SSF53448">
    <property type="entry name" value="Nucleotide-diphospho-sugar transferases"/>
    <property type="match status" value="1"/>
</dbReference>
<keyword evidence="5 13" id="KW-0808">Transferase</keyword>
<keyword evidence="6" id="KW-0460">Magnesium</keyword>
<evidence type="ECO:0000256" key="7">
    <source>
        <dbReference type="ARBA" id="ARBA00039022"/>
    </source>
</evidence>
<gene>
    <name evidence="13" type="ordered locus">Bcav_0375</name>
</gene>
<evidence type="ECO:0000313" key="14">
    <source>
        <dbReference type="Proteomes" id="UP000007962"/>
    </source>
</evidence>
<evidence type="ECO:0000256" key="5">
    <source>
        <dbReference type="ARBA" id="ARBA00022679"/>
    </source>
</evidence>
<evidence type="ECO:0000256" key="3">
    <source>
        <dbReference type="ARBA" id="ARBA00006739"/>
    </source>
</evidence>
<evidence type="ECO:0000256" key="2">
    <source>
        <dbReference type="ARBA" id="ARBA00001946"/>
    </source>
</evidence>
<dbReference type="InterPro" id="IPR029044">
    <property type="entry name" value="Nucleotide-diphossugar_trans"/>
</dbReference>
<dbReference type="PANTHER" id="PTHR48090:SF10">
    <property type="entry name" value="GLUCOSYL-3-PHOSPHOGLYCERATE SYNTHASE"/>
    <property type="match status" value="1"/>
</dbReference>
<proteinExistence type="inferred from homology"/>
<evidence type="ECO:0000256" key="1">
    <source>
        <dbReference type="ARBA" id="ARBA00001936"/>
    </source>
</evidence>
<evidence type="ECO:0000313" key="13">
    <source>
        <dbReference type="EMBL" id="ACQ78639.1"/>
    </source>
</evidence>
<dbReference type="EMBL" id="CP001618">
    <property type="protein sequence ID" value="ACQ78639.1"/>
    <property type="molecule type" value="Genomic_DNA"/>
</dbReference>
<dbReference type="Gene3D" id="3.90.550.10">
    <property type="entry name" value="Spore Coat Polysaccharide Biosynthesis Protein SpsA, Chain A"/>
    <property type="match status" value="1"/>
</dbReference>
<protein>
    <recommendedName>
        <fullName evidence="8">Glucosyl-3-phosphoglycerate synthase</fullName>
        <ecNumber evidence="7">2.4.1.266</ecNumber>
    </recommendedName>
</protein>
<feature type="region of interest" description="Disordered" evidence="11">
    <location>
        <begin position="1"/>
        <end position="32"/>
    </location>
</feature>
<dbReference type="InterPro" id="IPR001173">
    <property type="entry name" value="Glyco_trans_2-like"/>
</dbReference>
<dbReference type="KEGG" id="bcv:Bcav_0375"/>
<accession>C5BWI1</accession>
<sequence length="337" mass="35366">MSQPTAPGRGPLRVVRRRRGRPDEVSQLEVQGPAEDQRVAVVIPAKDESQRIAATVRAARAIPHVDLVLVVDDGSEDDTQHVARAAGAVVVRHSHNRGKASAMETGAAVVAMRDVEGGPPRLLLFIDADLGETAVNTAPLVPPVLAGRADLSVAVLPRQPGAGGRGIVTGLARRAIQRASGWSPKQPLSGQRCLTREAFEAATPLARGWGVETGMTLDLLAQGFRIVEVPCDLRHRPSGNDLAGQMHRAAQYRDIAYAIGMRRMRTFGRRPPASEVRPALPGSTPDPVDAGDVEGTTAPGGSGARPADGPDRASGDASGQTPSDAPGDVRKDQAEES</sequence>
<organism evidence="13 14">
    <name type="scientific">Beutenbergia cavernae (strain ATCC BAA-8 / DSM 12333 / CCUG 43141 / JCM 11478 / NBRC 16432 / NCIMB 13614 / HKI 0122)</name>
    <dbReference type="NCBI Taxonomy" id="471853"/>
    <lineage>
        <taxon>Bacteria</taxon>
        <taxon>Bacillati</taxon>
        <taxon>Actinomycetota</taxon>
        <taxon>Actinomycetes</taxon>
        <taxon>Micrococcales</taxon>
        <taxon>Beutenbergiaceae</taxon>
        <taxon>Beutenbergia</taxon>
    </lineage>
</organism>
<evidence type="ECO:0000259" key="12">
    <source>
        <dbReference type="Pfam" id="PF00535"/>
    </source>
</evidence>
<dbReference type="STRING" id="471853.Bcav_0375"/>
<evidence type="ECO:0000256" key="8">
    <source>
        <dbReference type="ARBA" id="ARBA00040894"/>
    </source>
</evidence>
<feature type="domain" description="Glycosyltransferase 2-like" evidence="12">
    <location>
        <begin position="41"/>
        <end position="159"/>
    </location>
</feature>
<evidence type="ECO:0000256" key="4">
    <source>
        <dbReference type="ARBA" id="ARBA00022676"/>
    </source>
</evidence>
<keyword evidence="4" id="KW-0328">Glycosyltransferase</keyword>
<reference evidence="13 14" key="1">
    <citation type="journal article" date="2009" name="Stand. Genomic Sci.">
        <title>Complete genome sequence of Beutenbergia cavernae type strain (HKI 0122).</title>
        <authorList>
            <person name="Land M."/>
            <person name="Pukall R."/>
            <person name="Abt B."/>
            <person name="Goker M."/>
            <person name="Rohde M."/>
            <person name="Glavina Del Rio T."/>
            <person name="Tice H."/>
            <person name="Copeland A."/>
            <person name="Cheng J.F."/>
            <person name="Lucas S."/>
            <person name="Chen F."/>
            <person name="Nolan M."/>
            <person name="Bruce D."/>
            <person name="Goodwin L."/>
            <person name="Pitluck S."/>
            <person name="Ivanova N."/>
            <person name="Mavromatis K."/>
            <person name="Ovchinnikova G."/>
            <person name="Pati A."/>
            <person name="Chen A."/>
            <person name="Palaniappan K."/>
            <person name="Hauser L."/>
            <person name="Chang Y.J."/>
            <person name="Jefferies C.C."/>
            <person name="Saunders E."/>
            <person name="Brettin T."/>
            <person name="Detter J.C."/>
            <person name="Han C."/>
            <person name="Chain P."/>
            <person name="Bristow J."/>
            <person name="Eisen J.A."/>
            <person name="Markowitz V."/>
            <person name="Hugenholtz P."/>
            <person name="Kyrpides N.C."/>
            <person name="Klenk H.P."/>
            <person name="Lapidus A."/>
        </authorList>
    </citation>
    <scope>NUCLEOTIDE SEQUENCE [LARGE SCALE GENOMIC DNA]</scope>
    <source>
        <strain evidence="14">ATCC BAA-8 / DSM 12333 / NBRC 16432</strain>
    </source>
</reference>
<dbReference type="Proteomes" id="UP000007962">
    <property type="component" value="Chromosome"/>
</dbReference>
<dbReference type="AlphaFoldDB" id="C5BWI1"/>
<evidence type="ECO:0000256" key="9">
    <source>
        <dbReference type="ARBA" id="ARBA00048689"/>
    </source>
</evidence>
<dbReference type="PANTHER" id="PTHR48090">
    <property type="entry name" value="UNDECAPRENYL-PHOSPHATE 4-DEOXY-4-FORMAMIDO-L-ARABINOSE TRANSFERASE-RELATED"/>
    <property type="match status" value="1"/>
</dbReference>
<dbReference type="CAZy" id="GT2">
    <property type="family name" value="Glycosyltransferase Family 2"/>
</dbReference>
<comment type="catalytic activity">
    <reaction evidence="9">
        <text>(2R)-3-phosphoglycerate + UDP-alpha-D-glucose = (2R)-2-O-(alpha-D-glucopyranosyl)-3-phospho-glycerate + UDP + H(+)</text>
        <dbReference type="Rhea" id="RHEA:31319"/>
        <dbReference type="ChEBI" id="CHEBI:15378"/>
        <dbReference type="ChEBI" id="CHEBI:58223"/>
        <dbReference type="ChEBI" id="CHEBI:58272"/>
        <dbReference type="ChEBI" id="CHEBI:58885"/>
        <dbReference type="ChEBI" id="CHEBI:62600"/>
        <dbReference type="EC" id="2.4.1.266"/>
    </reaction>
    <physiologicalReaction direction="left-to-right" evidence="9">
        <dbReference type="Rhea" id="RHEA:31320"/>
    </physiologicalReaction>
</comment>
<dbReference type="HOGENOM" id="CLU_033536_6_0_11"/>
<comment type="cofactor">
    <cofactor evidence="2">
        <name>Mg(2+)</name>
        <dbReference type="ChEBI" id="CHEBI:18420"/>
    </cofactor>
</comment>
<evidence type="ECO:0000256" key="10">
    <source>
        <dbReference type="ARBA" id="ARBA00048997"/>
    </source>
</evidence>
<dbReference type="Pfam" id="PF00535">
    <property type="entry name" value="Glycos_transf_2"/>
    <property type="match status" value="1"/>
</dbReference>
<evidence type="ECO:0000256" key="11">
    <source>
        <dbReference type="SAM" id="MobiDB-lite"/>
    </source>
</evidence>
<dbReference type="EC" id="2.4.1.266" evidence="7"/>
<keyword evidence="14" id="KW-1185">Reference proteome</keyword>
<feature type="compositionally biased region" description="Basic and acidic residues" evidence="11">
    <location>
        <begin position="327"/>
        <end position="337"/>
    </location>
</feature>
<name>C5BWI1_BEUC1</name>
<comment type="catalytic activity">
    <reaction evidence="10">
        <text>an NDP-alpha-D-glucose + (2R)-3-phosphoglycerate = (2R)-2-O-(alpha-D-glucopyranosyl)-3-phospho-glycerate + a ribonucleoside 5'-diphosphate + H(+)</text>
        <dbReference type="Rhea" id="RHEA:47244"/>
        <dbReference type="ChEBI" id="CHEBI:15378"/>
        <dbReference type="ChEBI" id="CHEBI:57930"/>
        <dbReference type="ChEBI" id="CHEBI:58272"/>
        <dbReference type="ChEBI" id="CHEBI:62600"/>
        <dbReference type="ChEBI" id="CHEBI:76533"/>
        <dbReference type="EC" id="2.4.1.266"/>
    </reaction>
    <physiologicalReaction direction="left-to-right" evidence="10">
        <dbReference type="Rhea" id="RHEA:47245"/>
    </physiologicalReaction>
</comment>
<dbReference type="GO" id="GO:0016757">
    <property type="term" value="F:glycosyltransferase activity"/>
    <property type="evidence" value="ECO:0007669"/>
    <property type="project" value="UniProtKB-KW"/>
</dbReference>
<evidence type="ECO:0000256" key="6">
    <source>
        <dbReference type="ARBA" id="ARBA00022842"/>
    </source>
</evidence>
<feature type="region of interest" description="Disordered" evidence="11">
    <location>
        <begin position="268"/>
        <end position="337"/>
    </location>
</feature>